<keyword evidence="1" id="KW-0472">Membrane</keyword>
<dbReference type="RefSeq" id="WP_086106331.1">
    <property type="nucleotide sequence ID" value="NZ_NEKB01000007.1"/>
</dbReference>
<evidence type="ECO:0000313" key="3">
    <source>
        <dbReference type="Proteomes" id="UP000243540"/>
    </source>
</evidence>
<name>A0A1Y2T154_9BIFI</name>
<evidence type="ECO:0000313" key="2">
    <source>
        <dbReference type="EMBL" id="OTA29572.1"/>
    </source>
</evidence>
<sequence length="61" mass="6736">MDEVVLSWLGALGLMLNGSLGWYMYYRAKSRTKQQVITVVGAVLVTVCILVRVGVRVAYGM</sequence>
<gene>
    <name evidence="2" type="ORF">B9T39_02925</name>
</gene>
<comment type="caution">
    <text evidence="2">The sequence shown here is derived from an EMBL/GenBank/DDBJ whole genome shotgun (WGS) entry which is preliminary data.</text>
</comment>
<feature type="transmembrane region" description="Helical" evidence="1">
    <location>
        <begin position="6"/>
        <end position="25"/>
    </location>
</feature>
<protein>
    <submittedName>
        <fullName evidence="2">Uncharacterized protein</fullName>
    </submittedName>
</protein>
<reference evidence="2 3" key="1">
    <citation type="submission" date="2017-04" db="EMBL/GenBank/DDBJ databases">
        <title>Draft genome sequences of Alloscardovia macacae UMA81211 and UMA81212 isolated from the feces of a rhesus macaque (Macaca mulatta).</title>
        <authorList>
            <person name="Albert K."/>
            <person name="Sela D.A."/>
        </authorList>
    </citation>
    <scope>NUCLEOTIDE SEQUENCE [LARGE SCALE GENOMIC DNA]</scope>
    <source>
        <strain evidence="2 3">UMA81212</strain>
    </source>
</reference>
<dbReference type="EMBL" id="NEKC01000005">
    <property type="protein sequence ID" value="OTA29572.1"/>
    <property type="molecule type" value="Genomic_DNA"/>
</dbReference>
<keyword evidence="1" id="KW-0812">Transmembrane</keyword>
<accession>A0A1Y2T154</accession>
<dbReference type="Proteomes" id="UP000243540">
    <property type="component" value="Unassembled WGS sequence"/>
</dbReference>
<proteinExistence type="predicted"/>
<keyword evidence="1" id="KW-1133">Transmembrane helix</keyword>
<feature type="transmembrane region" description="Helical" evidence="1">
    <location>
        <begin position="37"/>
        <end position="59"/>
    </location>
</feature>
<organism evidence="2 3">
    <name type="scientific">Alloscardovia macacae</name>
    <dbReference type="NCBI Taxonomy" id="1160091"/>
    <lineage>
        <taxon>Bacteria</taxon>
        <taxon>Bacillati</taxon>
        <taxon>Actinomycetota</taxon>
        <taxon>Actinomycetes</taxon>
        <taxon>Bifidobacteriales</taxon>
        <taxon>Bifidobacteriaceae</taxon>
        <taxon>Alloscardovia</taxon>
    </lineage>
</organism>
<dbReference type="STRING" id="1160091.B9T39_02925"/>
<dbReference type="AlphaFoldDB" id="A0A1Y2T154"/>
<evidence type="ECO:0000256" key="1">
    <source>
        <dbReference type="SAM" id="Phobius"/>
    </source>
</evidence>